<feature type="transmembrane region" description="Helical" evidence="1">
    <location>
        <begin position="12"/>
        <end position="34"/>
    </location>
</feature>
<dbReference type="AlphaFoldDB" id="A0A1Y2HGW3"/>
<comment type="caution">
    <text evidence="2">The sequence shown here is derived from an EMBL/GenBank/DDBJ whole genome shotgun (WGS) entry which is preliminary data.</text>
</comment>
<keyword evidence="1" id="KW-0812">Transmembrane</keyword>
<proteinExistence type="predicted"/>
<reference evidence="2 3" key="1">
    <citation type="submission" date="2016-07" db="EMBL/GenBank/DDBJ databases">
        <title>Pervasive Adenine N6-methylation of Active Genes in Fungi.</title>
        <authorList>
            <consortium name="DOE Joint Genome Institute"/>
            <person name="Mondo S.J."/>
            <person name="Dannebaum R.O."/>
            <person name="Kuo R.C."/>
            <person name="Labutti K."/>
            <person name="Haridas S."/>
            <person name="Kuo A."/>
            <person name="Salamov A."/>
            <person name="Ahrendt S.R."/>
            <person name="Lipzen A."/>
            <person name="Sullivan W."/>
            <person name="Andreopoulos W.B."/>
            <person name="Clum A."/>
            <person name="Lindquist E."/>
            <person name="Daum C."/>
            <person name="Ramamoorthy G.K."/>
            <person name="Gryganskyi A."/>
            <person name="Culley D."/>
            <person name="Magnuson J.K."/>
            <person name="James T.Y."/>
            <person name="O'Malley M.A."/>
            <person name="Stajich J.E."/>
            <person name="Spatafora J.W."/>
            <person name="Visel A."/>
            <person name="Grigoriev I.V."/>
        </authorList>
    </citation>
    <scope>NUCLEOTIDE SEQUENCE [LARGE SCALE GENOMIC DNA]</scope>
    <source>
        <strain evidence="2 3">PL171</strain>
    </source>
</reference>
<protein>
    <submittedName>
        <fullName evidence="2">Uncharacterized protein</fullName>
    </submittedName>
</protein>
<dbReference type="OrthoDB" id="73465at2759"/>
<evidence type="ECO:0000256" key="1">
    <source>
        <dbReference type="SAM" id="Phobius"/>
    </source>
</evidence>
<keyword evidence="1" id="KW-0472">Membrane</keyword>
<sequence>MEICRPHSLNAIAIYVHLITAIICLALPAFAAIVTHNAAVAAAGRPAPVHPHNACFHRISPQSHCHTAANGQPQPIHHAVRYDVAFAQGSRAQAAPAPIDPGKFSHSVTTGQFALRLTCTETTSARCLAMLKTLQTAATLYSSMLNLSPTRPIVLSATYKSFCANPPAQNGGGAGFVSTECPARLKSALGSAFPSTQWNLFGLEGVDPDYTYPQALAKQLSVVDLPWADSDISAQFNLRNSQAFCHTPSTTGSCTIPCISGPLAWYAYVMATPCANATAGKGATPLEFFTKVLQSRIGDLVKDVYGAHAQGRVVFVYPDRRNAAAGGNTANGGNSTAATQAMPETCQAAILRPVVDQADFLALHTPDAFAPGSSLTHVFNMPSPGGPNFLLRPTTEPGATLWSLASSNGLWVCGGIAKKRNAGRCVYGAKGAVNPVGPGVLRVLDALGYTVQSGWGVDVAHGQRERGRRAGRGVGRVGGEEREARCKGSWWAA</sequence>
<dbReference type="EMBL" id="MCFL01000033">
    <property type="protein sequence ID" value="ORZ33838.1"/>
    <property type="molecule type" value="Genomic_DNA"/>
</dbReference>
<accession>A0A1Y2HGW3</accession>
<feature type="non-terminal residue" evidence="2">
    <location>
        <position position="1"/>
    </location>
</feature>
<evidence type="ECO:0000313" key="3">
    <source>
        <dbReference type="Proteomes" id="UP000193411"/>
    </source>
</evidence>
<keyword evidence="1" id="KW-1133">Transmembrane helix</keyword>
<name>A0A1Y2HGW3_9FUNG</name>
<dbReference type="Proteomes" id="UP000193411">
    <property type="component" value="Unassembled WGS sequence"/>
</dbReference>
<gene>
    <name evidence="2" type="ORF">BCR44DRAFT_1437687</name>
</gene>
<keyword evidence="3" id="KW-1185">Reference proteome</keyword>
<evidence type="ECO:0000313" key="2">
    <source>
        <dbReference type="EMBL" id="ORZ33838.1"/>
    </source>
</evidence>
<organism evidence="2 3">
    <name type="scientific">Catenaria anguillulae PL171</name>
    <dbReference type="NCBI Taxonomy" id="765915"/>
    <lineage>
        <taxon>Eukaryota</taxon>
        <taxon>Fungi</taxon>
        <taxon>Fungi incertae sedis</taxon>
        <taxon>Blastocladiomycota</taxon>
        <taxon>Blastocladiomycetes</taxon>
        <taxon>Blastocladiales</taxon>
        <taxon>Catenariaceae</taxon>
        <taxon>Catenaria</taxon>
    </lineage>
</organism>